<organism evidence="1 2">
    <name type="scientific">Vitis vinifera</name>
    <name type="common">Grape</name>
    <dbReference type="NCBI Taxonomy" id="29760"/>
    <lineage>
        <taxon>Eukaryota</taxon>
        <taxon>Viridiplantae</taxon>
        <taxon>Streptophyta</taxon>
        <taxon>Embryophyta</taxon>
        <taxon>Tracheophyta</taxon>
        <taxon>Spermatophyta</taxon>
        <taxon>Magnoliopsida</taxon>
        <taxon>eudicotyledons</taxon>
        <taxon>Gunneridae</taxon>
        <taxon>Pentapetalae</taxon>
        <taxon>rosids</taxon>
        <taxon>Vitales</taxon>
        <taxon>Vitaceae</taxon>
        <taxon>Viteae</taxon>
        <taxon>Vitis</taxon>
    </lineage>
</organism>
<evidence type="ECO:0000313" key="2">
    <source>
        <dbReference type="Proteomes" id="UP000288805"/>
    </source>
</evidence>
<dbReference type="AlphaFoldDB" id="A0A438JM09"/>
<evidence type="ECO:0000313" key="1">
    <source>
        <dbReference type="EMBL" id="RVX09998.1"/>
    </source>
</evidence>
<gene>
    <name evidence="1" type="ORF">CK203_013069</name>
</gene>
<accession>A0A438JM09</accession>
<protein>
    <submittedName>
        <fullName evidence="1">Uncharacterized protein</fullName>
    </submittedName>
</protein>
<name>A0A438JM09_VITVI</name>
<reference evidence="1 2" key="1">
    <citation type="journal article" date="2018" name="PLoS Genet.">
        <title>Population sequencing reveals clonal diversity and ancestral inbreeding in the grapevine cultivar Chardonnay.</title>
        <authorList>
            <person name="Roach M.J."/>
            <person name="Johnson D.L."/>
            <person name="Bohlmann J."/>
            <person name="van Vuuren H.J."/>
            <person name="Jones S.J."/>
            <person name="Pretorius I.S."/>
            <person name="Schmidt S.A."/>
            <person name="Borneman A.R."/>
        </authorList>
    </citation>
    <scope>NUCLEOTIDE SEQUENCE [LARGE SCALE GENOMIC DNA]</scope>
    <source>
        <strain evidence="2">cv. Chardonnay</strain>
        <tissue evidence="1">Leaf</tissue>
    </source>
</reference>
<dbReference type="Proteomes" id="UP000288805">
    <property type="component" value="Unassembled WGS sequence"/>
</dbReference>
<sequence length="90" mass="9401">MENMSSSILLMEPMGGSFGRFLPACRTARCAAQVVATGGFESKLSSWGARCMGVCGSCGLMLPVSGMAPAIPGYIDSRSGLEFATWPLEC</sequence>
<dbReference type="EMBL" id="QGNW01000036">
    <property type="protein sequence ID" value="RVX09998.1"/>
    <property type="molecule type" value="Genomic_DNA"/>
</dbReference>
<proteinExistence type="predicted"/>
<comment type="caution">
    <text evidence="1">The sequence shown here is derived from an EMBL/GenBank/DDBJ whole genome shotgun (WGS) entry which is preliminary data.</text>
</comment>